<dbReference type="Pfam" id="PF04055">
    <property type="entry name" value="Radical_SAM"/>
    <property type="match status" value="1"/>
</dbReference>
<dbReference type="EMBL" id="FNTH01000001">
    <property type="protein sequence ID" value="SEB95689.1"/>
    <property type="molecule type" value="Genomic_DNA"/>
</dbReference>
<feature type="domain" description="Radical SAM core" evidence="4">
    <location>
        <begin position="36"/>
        <end position="191"/>
    </location>
</feature>
<keyword evidence="2" id="KW-0408">Iron</keyword>
<dbReference type="PANTHER" id="PTHR43432">
    <property type="entry name" value="SLR0285 PROTEIN"/>
    <property type="match status" value="1"/>
</dbReference>
<dbReference type="OrthoDB" id="9785699at2"/>
<keyword evidence="1" id="KW-0479">Metal-binding</keyword>
<evidence type="ECO:0000256" key="2">
    <source>
        <dbReference type="ARBA" id="ARBA00023004"/>
    </source>
</evidence>
<sequence>MIGDDGHFTDQPIVPGADVIYRPKGNAGEYAPLATNPYRGCGHGCAYCYVPPATHIPRPTFDQGAVPRPGFMQRLERDIRRYQAAGISDGHPADQIFITFSSDPFHRGDLSLTRQAMHALKEGGMAFCTLSKGGRRALPFLPEYRRARDAYACTLTTLDDAFSQKWERNAALPGERIAVLETFHQAGIFTWVSLEPTLDAAASIAIVRDTYRFVDLYKIGRANYVPTISKTIDWAAYTRDVTQACRELGARHYVKRDLQAFLPADYENPLRVPQYHGAAA</sequence>
<evidence type="ECO:0000313" key="6">
    <source>
        <dbReference type="Proteomes" id="UP000198992"/>
    </source>
</evidence>
<reference evidence="5 6" key="1">
    <citation type="submission" date="2016-10" db="EMBL/GenBank/DDBJ databases">
        <authorList>
            <person name="de Groot N.N."/>
        </authorList>
    </citation>
    <scope>NUCLEOTIDE SEQUENCE [LARGE SCALE GENOMIC DNA]</scope>
    <source>
        <strain evidence="5 6">MT12</strain>
    </source>
</reference>
<name>A0A1H4NKD3_9BRAD</name>
<dbReference type="RefSeq" id="WP_092114187.1">
    <property type="nucleotide sequence ID" value="NZ_FNTH01000001.1"/>
</dbReference>
<accession>A0A1H4NKD3</accession>
<dbReference type="AlphaFoldDB" id="A0A1H4NKD3"/>
<dbReference type="SFLD" id="SFLDS00029">
    <property type="entry name" value="Radical_SAM"/>
    <property type="match status" value="1"/>
</dbReference>
<proteinExistence type="predicted"/>
<dbReference type="PANTHER" id="PTHR43432:SF3">
    <property type="entry name" value="SLR0285 PROTEIN"/>
    <property type="match status" value="1"/>
</dbReference>
<evidence type="ECO:0000313" key="5">
    <source>
        <dbReference type="EMBL" id="SEB95689.1"/>
    </source>
</evidence>
<dbReference type="InterPro" id="IPR040086">
    <property type="entry name" value="MJ0683-like"/>
</dbReference>
<dbReference type="GO" id="GO:0016829">
    <property type="term" value="F:lyase activity"/>
    <property type="evidence" value="ECO:0007669"/>
    <property type="project" value="UniProtKB-KW"/>
</dbReference>
<evidence type="ECO:0000256" key="3">
    <source>
        <dbReference type="ARBA" id="ARBA00023014"/>
    </source>
</evidence>
<dbReference type="InterPro" id="IPR058240">
    <property type="entry name" value="rSAM_sf"/>
</dbReference>
<organism evidence="5 6">
    <name type="scientific">Bradyrhizobium erythrophlei</name>
    <dbReference type="NCBI Taxonomy" id="1437360"/>
    <lineage>
        <taxon>Bacteria</taxon>
        <taxon>Pseudomonadati</taxon>
        <taxon>Pseudomonadota</taxon>
        <taxon>Alphaproteobacteria</taxon>
        <taxon>Hyphomicrobiales</taxon>
        <taxon>Nitrobacteraceae</taxon>
        <taxon>Bradyrhizobium</taxon>
    </lineage>
</organism>
<keyword evidence="5" id="KW-0456">Lyase</keyword>
<dbReference type="CDD" id="cd01335">
    <property type="entry name" value="Radical_SAM"/>
    <property type="match status" value="1"/>
</dbReference>
<evidence type="ECO:0000259" key="4">
    <source>
        <dbReference type="Pfam" id="PF04055"/>
    </source>
</evidence>
<evidence type="ECO:0000256" key="1">
    <source>
        <dbReference type="ARBA" id="ARBA00022723"/>
    </source>
</evidence>
<gene>
    <name evidence="5" type="ORF">SAMN05444164_0656</name>
</gene>
<dbReference type="InterPro" id="IPR007197">
    <property type="entry name" value="rSAM"/>
</dbReference>
<dbReference type="SFLD" id="SFLDG01084">
    <property type="entry name" value="Uncharacterised_Radical_SAM_Su"/>
    <property type="match status" value="1"/>
</dbReference>
<dbReference type="GO" id="GO:0051536">
    <property type="term" value="F:iron-sulfur cluster binding"/>
    <property type="evidence" value="ECO:0007669"/>
    <property type="project" value="UniProtKB-KW"/>
</dbReference>
<dbReference type="GO" id="GO:0046872">
    <property type="term" value="F:metal ion binding"/>
    <property type="evidence" value="ECO:0007669"/>
    <property type="project" value="UniProtKB-KW"/>
</dbReference>
<protein>
    <submittedName>
        <fullName evidence="5">DNA repair photolyase</fullName>
    </submittedName>
</protein>
<dbReference type="SUPFAM" id="SSF102114">
    <property type="entry name" value="Radical SAM enzymes"/>
    <property type="match status" value="1"/>
</dbReference>
<keyword evidence="3" id="KW-0411">Iron-sulfur</keyword>
<dbReference type="Proteomes" id="UP000198992">
    <property type="component" value="Unassembled WGS sequence"/>
</dbReference>